<feature type="signal peptide" evidence="1">
    <location>
        <begin position="1"/>
        <end position="19"/>
    </location>
</feature>
<dbReference type="PROSITE" id="PS51257">
    <property type="entry name" value="PROKAR_LIPOPROTEIN"/>
    <property type="match status" value="1"/>
</dbReference>
<evidence type="ECO:0000313" key="2">
    <source>
        <dbReference type="EMBL" id="QCD45657.1"/>
    </source>
</evidence>
<reference evidence="2 3" key="1">
    <citation type="submission" date="2016-07" db="EMBL/GenBank/DDBJ databases">
        <title>Comparative genomics of the Campylobacter concisus group.</title>
        <authorList>
            <person name="Miller W.G."/>
            <person name="Yee E."/>
            <person name="Chapman M.H."/>
            <person name="Huynh S."/>
            <person name="Bono J.L."/>
            <person name="On S.L.W."/>
            <person name="StLeger J."/>
            <person name="Foster G."/>
            <person name="Parker C.T."/>
        </authorList>
    </citation>
    <scope>NUCLEOTIDE SEQUENCE [LARGE SCALE GENOMIC DNA]</scope>
    <source>
        <strain evidence="2 3">CCUG 21559</strain>
    </source>
</reference>
<dbReference type="AlphaFoldDB" id="A0A6G5QJ96"/>
<feature type="chain" id="PRO_5026305475" description="Lipoprotein" evidence="1">
    <location>
        <begin position="20"/>
        <end position="236"/>
    </location>
</feature>
<keyword evidence="1" id="KW-0732">Signal</keyword>
<accession>A0A6G5QJ96</accession>
<dbReference type="EMBL" id="CP012542">
    <property type="protein sequence ID" value="QCD45657.1"/>
    <property type="molecule type" value="Genomic_DNA"/>
</dbReference>
<organism evidence="2 3">
    <name type="scientific">Campylobacter mucosalis CCUG 21559</name>
    <dbReference type="NCBI Taxonomy" id="1032067"/>
    <lineage>
        <taxon>Bacteria</taxon>
        <taxon>Pseudomonadati</taxon>
        <taxon>Campylobacterota</taxon>
        <taxon>Epsilonproteobacteria</taxon>
        <taxon>Campylobacterales</taxon>
        <taxon>Campylobacteraceae</taxon>
        <taxon>Campylobacter</taxon>
    </lineage>
</organism>
<evidence type="ECO:0000313" key="3">
    <source>
        <dbReference type="Proteomes" id="UP000503264"/>
    </source>
</evidence>
<proteinExistence type="predicted"/>
<evidence type="ECO:0000256" key="1">
    <source>
        <dbReference type="SAM" id="SignalP"/>
    </source>
</evidence>
<name>A0A6G5QJ96_9BACT</name>
<protein>
    <recommendedName>
        <fullName evidence="4">Lipoprotein</fullName>
    </recommendedName>
</protein>
<gene>
    <name evidence="2" type="ORF">CMUC_1916</name>
</gene>
<evidence type="ECO:0008006" key="4">
    <source>
        <dbReference type="Google" id="ProtNLM"/>
    </source>
</evidence>
<dbReference type="RefSeq" id="WP_171994294.1">
    <property type="nucleotide sequence ID" value="NZ_CP012542.1"/>
</dbReference>
<keyword evidence="3" id="KW-1185">Reference proteome</keyword>
<sequence>MKYLVWFLVAFVFSGCAFKCKRCVDANTTIVAQTFTYKIPSSHNKNRWRLVGGDNYEVIYRSINNNYEDISITTRLSENKKIKQKLKIEEKKWEPEKYFENTVKDTYETVYCKDFIEYVANLKCITTTIIPSSRYGNLLDYYTYCDYYGKNHEIKTLFINRRFSLNSIKTDKQDFQTFKQDIKELFDSIVIHDIDTARMEKEGLMHYDKRYDPNAEYNPLMQWLHPAYEYKLKIND</sequence>
<dbReference type="Proteomes" id="UP000503264">
    <property type="component" value="Chromosome"/>
</dbReference>